<name>A0ABC8LSR3_ERUVS</name>
<evidence type="ECO:0000313" key="2">
    <source>
        <dbReference type="EMBL" id="CAH8386877.1"/>
    </source>
</evidence>
<organism evidence="2 3">
    <name type="scientific">Eruca vesicaria subsp. sativa</name>
    <name type="common">Garden rocket</name>
    <name type="synonym">Eruca sativa</name>
    <dbReference type="NCBI Taxonomy" id="29727"/>
    <lineage>
        <taxon>Eukaryota</taxon>
        <taxon>Viridiplantae</taxon>
        <taxon>Streptophyta</taxon>
        <taxon>Embryophyta</taxon>
        <taxon>Tracheophyta</taxon>
        <taxon>Spermatophyta</taxon>
        <taxon>Magnoliopsida</taxon>
        <taxon>eudicotyledons</taxon>
        <taxon>Gunneridae</taxon>
        <taxon>Pentapetalae</taxon>
        <taxon>rosids</taxon>
        <taxon>malvids</taxon>
        <taxon>Brassicales</taxon>
        <taxon>Brassicaceae</taxon>
        <taxon>Brassiceae</taxon>
        <taxon>Eruca</taxon>
    </lineage>
</organism>
<accession>A0ABC8LSR3</accession>
<gene>
    <name evidence="2" type="ORF">ERUC_LOCUS39360</name>
</gene>
<evidence type="ECO:0000256" key="1">
    <source>
        <dbReference type="SAM" id="SignalP"/>
    </source>
</evidence>
<comment type="caution">
    <text evidence="2">The sequence shown here is derived from an EMBL/GenBank/DDBJ whole genome shotgun (WGS) entry which is preliminary data.</text>
</comment>
<protein>
    <submittedName>
        <fullName evidence="2">Uncharacterized protein</fullName>
    </submittedName>
</protein>
<feature type="signal peptide" evidence="1">
    <location>
        <begin position="1"/>
        <end position="17"/>
    </location>
</feature>
<sequence length="141" mass="16424">MAYVGLMFVLVSACVNTLTLIRVSEETKSGYHLLATARRNEVTFLLLMYQQLPKKRSLSLIILRRRLDHIDSLPSLTTMFYRNLVFLRRDSGSCRAIPVKPKEMVAGLGEDKIVMINLSQESKIQYIWRICLRLWLMIYRA</sequence>
<evidence type="ECO:0000313" key="3">
    <source>
        <dbReference type="Proteomes" id="UP001642260"/>
    </source>
</evidence>
<keyword evidence="1" id="KW-0732">Signal</keyword>
<dbReference type="Proteomes" id="UP001642260">
    <property type="component" value="Unassembled WGS sequence"/>
</dbReference>
<dbReference type="AlphaFoldDB" id="A0ABC8LSR3"/>
<keyword evidence="3" id="KW-1185">Reference proteome</keyword>
<reference evidence="2 3" key="1">
    <citation type="submission" date="2022-03" db="EMBL/GenBank/DDBJ databases">
        <authorList>
            <person name="Macdonald S."/>
            <person name="Ahmed S."/>
            <person name="Newling K."/>
        </authorList>
    </citation>
    <scope>NUCLEOTIDE SEQUENCE [LARGE SCALE GENOMIC DNA]</scope>
</reference>
<dbReference type="EMBL" id="CAKOAT010728487">
    <property type="protein sequence ID" value="CAH8386877.1"/>
    <property type="molecule type" value="Genomic_DNA"/>
</dbReference>
<proteinExistence type="predicted"/>
<feature type="chain" id="PRO_5044778589" evidence="1">
    <location>
        <begin position="18"/>
        <end position="141"/>
    </location>
</feature>